<sequence length="50" mass="5060">MAKAGLTAGIAQNICAPTRDGAGANEVGAKLCFAMKVAAARAQARTPCRR</sequence>
<name>S2L2Z9_LITA3</name>
<reference evidence="1 2" key="1">
    <citation type="journal article" date="2013" name="Genome Announc.">
        <title>Draft genome sequence of the moderately halophilic gammaproteobacterium Halomonas anticariensis FP35.</title>
        <authorList>
            <person name="Tahrioui A."/>
            <person name="Quesada E."/>
            <person name="Llamas I."/>
        </authorList>
    </citation>
    <scope>NUCLEOTIDE SEQUENCE [LARGE SCALE GENOMIC DNA]</scope>
    <source>
        <strain evidence="2">DSM 16096 / CECT 5854 / LMG 22089 / FP35</strain>
    </source>
</reference>
<dbReference type="STRING" id="1121939.L861_04985"/>
<comment type="caution">
    <text evidence="1">The sequence shown here is derived from an EMBL/GenBank/DDBJ whole genome shotgun (WGS) entry which is preliminary data.</text>
</comment>
<evidence type="ECO:0000313" key="2">
    <source>
        <dbReference type="Proteomes" id="UP000014463"/>
    </source>
</evidence>
<keyword evidence="2" id="KW-1185">Reference proteome</keyword>
<gene>
    <name evidence="1" type="ORF">L861_04985</name>
</gene>
<evidence type="ECO:0000313" key="1">
    <source>
        <dbReference type="EMBL" id="EPC02114.1"/>
    </source>
</evidence>
<dbReference type="Proteomes" id="UP000014463">
    <property type="component" value="Unassembled WGS sequence"/>
</dbReference>
<dbReference type="AlphaFoldDB" id="S2L2Z9"/>
<proteinExistence type="predicted"/>
<organism evidence="1 2">
    <name type="scientific">Litchfieldella anticariensis (strain DSM 16096 / CECT 5854 / CIP 108499 / LMG 22089 / FP35)</name>
    <name type="common">Halomonas anticariensis</name>
    <dbReference type="NCBI Taxonomy" id="1121939"/>
    <lineage>
        <taxon>Bacteria</taxon>
        <taxon>Pseudomonadati</taxon>
        <taxon>Pseudomonadota</taxon>
        <taxon>Gammaproteobacteria</taxon>
        <taxon>Oceanospirillales</taxon>
        <taxon>Halomonadaceae</taxon>
        <taxon>Litchfieldella</taxon>
    </lineage>
</organism>
<protein>
    <submittedName>
        <fullName evidence="1">Uncharacterized protein</fullName>
    </submittedName>
</protein>
<accession>S2L2Z9</accession>
<dbReference type="EMBL" id="ASTJ01000028">
    <property type="protein sequence ID" value="EPC02114.1"/>
    <property type="molecule type" value="Genomic_DNA"/>
</dbReference>